<sequence>MRAEIVAASLMALIATVPAHAEPVSVLTTARMERGCGDFLAQTGKKPAHVIYVGCSYKPDRQGKPLQAVYHVAGRFAAAAEADLVRHTGLNRLKRSCCQWDAPASQFRDGNGREFSIVMVSDETVVARRSEWRQIGTFEIIVETFTEDI</sequence>
<evidence type="ECO:0000313" key="3">
    <source>
        <dbReference type="Proteomes" id="UP000503017"/>
    </source>
</evidence>
<proteinExistence type="predicted"/>
<name>A0A6M7WDZ0_RHILI</name>
<protein>
    <submittedName>
        <fullName evidence="2">DUF4952 domain-containing protein</fullName>
    </submittedName>
</protein>
<dbReference type="EMBL" id="CP033367">
    <property type="protein sequence ID" value="QKD00327.1"/>
    <property type="molecule type" value="Genomic_DNA"/>
</dbReference>
<dbReference type="Pfam" id="PF16310">
    <property type="entry name" value="DUF4952"/>
    <property type="match status" value="1"/>
</dbReference>
<feature type="chain" id="PRO_5027111535" evidence="1">
    <location>
        <begin position="22"/>
        <end position="149"/>
    </location>
</feature>
<reference evidence="2 3" key="1">
    <citation type="submission" date="2018-10" db="EMBL/GenBank/DDBJ databases">
        <authorList>
            <person name="Perry B.J."/>
            <person name="Sullivan J.T."/>
            <person name="Murphy R.J.T."/>
            <person name="Ramsay J.P."/>
            <person name="Ronson C.W."/>
        </authorList>
    </citation>
    <scope>NUCLEOTIDE SEQUENCE [LARGE SCALE GENOMIC DNA]</scope>
    <source>
        <strain evidence="2 3">R88b</strain>
    </source>
</reference>
<accession>A0A6M7WDZ0</accession>
<gene>
    <name evidence="2" type="ORF">EB235_01615</name>
</gene>
<feature type="signal peptide" evidence="1">
    <location>
        <begin position="1"/>
        <end position="21"/>
    </location>
</feature>
<dbReference type="AlphaFoldDB" id="A0A6M7WDZ0"/>
<evidence type="ECO:0000313" key="2">
    <source>
        <dbReference type="EMBL" id="QKD00327.1"/>
    </source>
</evidence>
<keyword evidence="1" id="KW-0732">Signal</keyword>
<evidence type="ECO:0000256" key="1">
    <source>
        <dbReference type="SAM" id="SignalP"/>
    </source>
</evidence>
<dbReference type="Proteomes" id="UP000503017">
    <property type="component" value="Chromosome"/>
</dbReference>
<dbReference type="InterPro" id="IPR032537">
    <property type="entry name" value="DUF4952"/>
</dbReference>
<organism evidence="2 3">
    <name type="scientific">Mesorhizobium loti R88b</name>
    <dbReference type="NCBI Taxonomy" id="935548"/>
    <lineage>
        <taxon>Bacteria</taxon>
        <taxon>Pseudomonadati</taxon>
        <taxon>Pseudomonadota</taxon>
        <taxon>Alphaproteobacteria</taxon>
        <taxon>Hyphomicrobiales</taxon>
        <taxon>Phyllobacteriaceae</taxon>
        <taxon>Mesorhizobium</taxon>
    </lineage>
</organism>